<dbReference type="Pfam" id="PF02719">
    <property type="entry name" value="Polysacc_synt_2"/>
    <property type="match status" value="1"/>
</dbReference>
<name>A0A410QDD1_9FIRM</name>
<dbReference type="Gene3D" id="3.40.50.720">
    <property type="entry name" value="NAD(P)-binding Rossmann-like Domain"/>
    <property type="match status" value="2"/>
</dbReference>
<evidence type="ECO:0000259" key="3">
    <source>
        <dbReference type="Pfam" id="PF02719"/>
    </source>
</evidence>
<dbReference type="KEGG" id="spoa:EQM13_10705"/>
<reference evidence="5" key="1">
    <citation type="submission" date="2019-01" db="EMBL/GenBank/DDBJ databases">
        <title>Draft genomes of a novel of Sporanaerobacter strains.</title>
        <authorList>
            <person name="Ma S."/>
        </authorList>
    </citation>
    <scope>NUCLEOTIDE SEQUENCE [LARGE SCALE GENOMIC DNA]</scope>
    <source>
        <strain evidence="5">NJN-17</strain>
    </source>
</reference>
<protein>
    <submittedName>
        <fullName evidence="4">Polysaccharide biosynthesis protein</fullName>
    </submittedName>
</protein>
<feature type="transmembrane region" description="Helical" evidence="2">
    <location>
        <begin position="40"/>
        <end position="61"/>
    </location>
</feature>
<dbReference type="InterPro" id="IPR003869">
    <property type="entry name" value="Polysac_CapD-like"/>
</dbReference>
<dbReference type="EMBL" id="CP035282">
    <property type="protein sequence ID" value="QAT62023.1"/>
    <property type="molecule type" value="Genomic_DNA"/>
</dbReference>
<proteinExistence type="inferred from homology"/>
<evidence type="ECO:0000256" key="1">
    <source>
        <dbReference type="ARBA" id="ARBA00007430"/>
    </source>
</evidence>
<evidence type="ECO:0000313" key="4">
    <source>
        <dbReference type="EMBL" id="QAT62023.1"/>
    </source>
</evidence>
<dbReference type="SUPFAM" id="SSF51735">
    <property type="entry name" value="NAD(P)-binding Rossmann-fold domains"/>
    <property type="match status" value="1"/>
</dbReference>
<dbReference type="Pfam" id="PF13727">
    <property type="entry name" value="CoA_binding_3"/>
    <property type="match status" value="1"/>
</dbReference>
<dbReference type="AlphaFoldDB" id="A0A410QDD1"/>
<feature type="transmembrane region" description="Helical" evidence="2">
    <location>
        <begin position="7"/>
        <end position="28"/>
    </location>
</feature>
<keyword evidence="5" id="KW-1185">Reference proteome</keyword>
<feature type="domain" description="Polysaccharide biosynthesis protein CapD-like" evidence="3">
    <location>
        <begin position="280"/>
        <end position="563"/>
    </location>
</feature>
<accession>A0A410QDD1</accession>
<dbReference type="PANTHER" id="PTHR43318:SF1">
    <property type="entry name" value="POLYSACCHARIDE BIOSYNTHESIS PROTEIN EPSC-RELATED"/>
    <property type="match status" value="1"/>
</dbReference>
<dbReference type="PANTHER" id="PTHR43318">
    <property type="entry name" value="UDP-N-ACETYLGLUCOSAMINE 4,6-DEHYDRATASE"/>
    <property type="match status" value="1"/>
</dbReference>
<dbReference type="InterPro" id="IPR051203">
    <property type="entry name" value="Polysaccharide_Synthase-Rel"/>
</dbReference>
<keyword evidence="2" id="KW-1133">Transmembrane helix</keyword>
<dbReference type="InterPro" id="IPR036291">
    <property type="entry name" value="NAD(P)-bd_dom_sf"/>
</dbReference>
<dbReference type="OrthoDB" id="9803111at2"/>
<organism evidence="4 5">
    <name type="scientific">Acidilutibacter cellobiosedens</name>
    <dbReference type="NCBI Taxonomy" id="2507161"/>
    <lineage>
        <taxon>Bacteria</taxon>
        <taxon>Bacillati</taxon>
        <taxon>Bacillota</taxon>
        <taxon>Tissierellia</taxon>
        <taxon>Tissierellales</taxon>
        <taxon>Acidilutibacteraceae</taxon>
        <taxon>Acidilutibacter</taxon>
    </lineage>
</organism>
<dbReference type="SUPFAM" id="SSF53335">
    <property type="entry name" value="S-adenosyl-L-methionine-dependent methyltransferases"/>
    <property type="match status" value="1"/>
</dbReference>
<evidence type="ECO:0000256" key="2">
    <source>
        <dbReference type="SAM" id="Phobius"/>
    </source>
</evidence>
<evidence type="ECO:0000313" key="5">
    <source>
        <dbReference type="Proteomes" id="UP000287969"/>
    </source>
</evidence>
<dbReference type="RefSeq" id="WP_128752658.1">
    <property type="nucleotide sequence ID" value="NZ_CP035282.1"/>
</dbReference>
<keyword evidence="2" id="KW-0812">Transmembrane</keyword>
<dbReference type="CDD" id="cd05237">
    <property type="entry name" value="UDP_invert_4-6DH_SDR_e"/>
    <property type="match status" value="1"/>
</dbReference>
<keyword evidence="2" id="KW-0472">Membrane</keyword>
<sequence length="630" mass="71000">MTRRKIAMIVCDILLLNASYIIAMALRFEGNIDPQIFKVYLNNAIIITIIKLTVFYFFKLYKSLWEYASVDELFEVVAASLTSNIIVIGYLTLMSSYLPISVYIMVTLSDMMLIGGHRFIYRAFRRFKNNIFSESGSKRVLIVGAGSAGAMVIKELRNHDALKSKPVAIIDDNRKKIGQSINGVPVVGNRSDIGYICNKMKVDEIIISIPSAKRKQIRDIVDECRKTKCRIRILPGVYELIDGKVSVSKIRDVDIDDLLGREETKLNMEDICGYIKGKRILVTGGGGSIGSELCRQIARFSPGKLIILDMYENNAYDIQNELKKDYKNLNLKIIISSVRDKKKTEEVIRNERPDVIFHAAAYKHVPLMEENPMEAVKNNIFGTLNVVQAADKYDVKKFVLISTDKAVNPTSVMGATKRVCEKIIQSMDKTSSTEFVAVRFGNVLGSNGSVIPLFKKQIAEGGPVTVTHKNITRYFMTIPEACQLVLQAGSMAKGGEIFVLDMGDPIKIIDLARDLIRLSGFEPEIDIPIKIIGLRPGEKLFEEFLLNKERVSKTEHDKIYIEKPLIDGFDGLNMNIQRLRTAVEMGTNEQVMSLLKIMVPTYKTNMYNDDKYMPIKDEVAVTLNQISSHR</sequence>
<dbReference type="InterPro" id="IPR029063">
    <property type="entry name" value="SAM-dependent_MTases_sf"/>
</dbReference>
<gene>
    <name evidence="4" type="ORF">EQM13_10705</name>
</gene>
<dbReference type="Proteomes" id="UP000287969">
    <property type="component" value="Chromosome"/>
</dbReference>
<comment type="similarity">
    <text evidence="1">Belongs to the polysaccharide synthase family.</text>
</comment>